<name>A0A915HI92_ROMCU</name>
<evidence type="ECO:0000313" key="2">
    <source>
        <dbReference type="WBParaSite" id="nRc.2.0.1.t01727-RA"/>
    </source>
</evidence>
<evidence type="ECO:0000313" key="1">
    <source>
        <dbReference type="Proteomes" id="UP000887565"/>
    </source>
</evidence>
<dbReference type="AlphaFoldDB" id="A0A915HI92"/>
<organism evidence="1 2">
    <name type="scientific">Romanomermis culicivorax</name>
    <name type="common">Nematode worm</name>
    <dbReference type="NCBI Taxonomy" id="13658"/>
    <lineage>
        <taxon>Eukaryota</taxon>
        <taxon>Metazoa</taxon>
        <taxon>Ecdysozoa</taxon>
        <taxon>Nematoda</taxon>
        <taxon>Enoplea</taxon>
        <taxon>Dorylaimia</taxon>
        <taxon>Mermithida</taxon>
        <taxon>Mermithoidea</taxon>
        <taxon>Mermithidae</taxon>
        <taxon>Romanomermis</taxon>
    </lineage>
</organism>
<sequence length="66" mass="7665">MSYVVVCLIVVNFSSKQTKKYGLKFKKSIPSPAVLDLKRCQKRLDECAQNSPFLFDPYYLEEQTID</sequence>
<keyword evidence="1" id="KW-1185">Reference proteome</keyword>
<accession>A0A915HI92</accession>
<reference evidence="2" key="1">
    <citation type="submission" date="2022-11" db="UniProtKB">
        <authorList>
            <consortium name="WormBaseParasite"/>
        </authorList>
    </citation>
    <scope>IDENTIFICATION</scope>
</reference>
<proteinExistence type="predicted"/>
<dbReference type="Proteomes" id="UP000887565">
    <property type="component" value="Unplaced"/>
</dbReference>
<protein>
    <submittedName>
        <fullName evidence="2">Uncharacterized protein</fullName>
    </submittedName>
</protein>
<dbReference type="WBParaSite" id="nRc.2.0.1.t01727-RA">
    <property type="protein sequence ID" value="nRc.2.0.1.t01727-RA"/>
    <property type="gene ID" value="nRc.2.0.1.g01727"/>
</dbReference>